<dbReference type="AlphaFoldDB" id="A0A0N0U8Q2"/>
<dbReference type="EMBL" id="LHCI01000106">
    <property type="protein sequence ID" value="KOX91090.1"/>
    <property type="molecule type" value="Genomic_DNA"/>
</dbReference>
<comment type="caution">
    <text evidence="1">The sequence shown here is derived from an EMBL/GenBank/DDBJ whole genome shotgun (WGS) entry which is preliminary data.</text>
</comment>
<name>A0A0N0U8Q2_THEAQ</name>
<sequence length="72" mass="8058">MIREHDLVVLRRDKREWGLEAGDVGTVVLVYPKGGYMVEFVDHEGNTLALLDLAEEEVEPLRGPALLRAKTA</sequence>
<dbReference type="PATRIC" id="fig|271.14.peg.2368"/>
<dbReference type="InterPro" id="IPR032568">
    <property type="entry name" value="DUF4926"/>
</dbReference>
<gene>
    <name evidence="1" type="ORF">BVI061214_02294</name>
</gene>
<evidence type="ECO:0000313" key="1">
    <source>
        <dbReference type="EMBL" id="KOX91090.1"/>
    </source>
</evidence>
<evidence type="ECO:0008006" key="3">
    <source>
        <dbReference type="Google" id="ProtNLM"/>
    </source>
</evidence>
<dbReference type="Pfam" id="PF16277">
    <property type="entry name" value="DUF4926"/>
    <property type="match status" value="1"/>
</dbReference>
<evidence type="ECO:0000313" key="2">
    <source>
        <dbReference type="Proteomes" id="UP000037685"/>
    </source>
</evidence>
<dbReference type="RefSeq" id="WP_003044896.1">
    <property type="nucleotide sequence ID" value="NZ_LHCI01000106.1"/>
</dbReference>
<dbReference type="Proteomes" id="UP000037685">
    <property type="component" value="Unassembled WGS sequence"/>
</dbReference>
<protein>
    <recommendedName>
        <fullName evidence="3">DUF4926 domain-containing protein</fullName>
    </recommendedName>
</protein>
<organism evidence="1 2">
    <name type="scientific">Thermus aquaticus</name>
    <dbReference type="NCBI Taxonomy" id="271"/>
    <lineage>
        <taxon>Bacteria</taxon>
        <taxon>Thermotogati</taxon>
        <taxon>Deinococcota</taxon>
        <taxon>Deinococci</taxon>
        <taxon>Thermales</taxon>
        <taxon>Thermaceae</taxon>
        <taxon>Thermus</taxon>
    </lineage>
</organism>
<reference evidence="1 2" key="1">
    <citation type="submission" date="2015-07" db="EMBL/GenBank/DDBJ databases">
        <authorList>
            <person name="Noorani M."/>
        </authorList>
    </citation>
    <scope>NUCLEOTIDE SEQUENCE [LARGE SCALE GENOMIC DNA]</scope>
    <source>
        <strain evidence="2">ATCC 25104 / DSM 625 / JCM 10724 / NBRC 103206 / NCIMB 11243 / YT-1</strain>
    </source>
</reference>
<proteinExistence type="predicted"/>
<accession>A0A0N0U8Q2</accession>